<dbReference type="RefSeq" id="WP_276091736.1">
    <property type="nucleotide sequence ID" value="NZ_JARJBC010000001.1"/>
</dbReference>
<evidence type="ECO:0000256" key="3">
    <source>
        <dbReference type="RuleBase" id="RU000363"/>
    </source>
</evidence>
<evidence type="ECO:0000313" key="4">
    <source>
        <dbReference type="EMBL" id="MDF3287859.1"/>
    </source>
</evidence>
<dbReference type="SUPFAM" id="SSF51735">
    <property type="entry name" value="NAD(P)-binding Rossmann-fold domains"/>
    <property type="match status" value="1"/>
</dbReference>
<sequence>MPTTNRLAGTVALVTGASSGIGEATARALAAEGAAVSLVARRRDRLEQVADSIRSLGGTAVVRPADLTDEAQAHTAVDRSVAALGGLDILVNNAGLMLLGPFEEAASDQWRRMVQINLMGLMYTTQAALPHLVRAAADGARQVADLVNVSAVAGRRTRAGRAVYSGTKFGVGALTEGLRQELHDRHVRVCAIEPGSTVTELRTHNPPHIRAQLDARRLHRLEADDVAEAVVFAVTRPRHASVSELLIRPTDQP</sequence>
<protein>
    <submittedName>
        <fullName evidence="4">SDR family NAD(P)-dependent oxidoreductase</fullName>
    </submittedName>
</protein>
<gene>
    <name evidence="4" type="ORF">P3G67_01135</name>
</gene>
<dbReference type="Proteomes" id="UP001216579">
    <property type="component" value="Unassembled WGS sequence"/>
</dbReference>
<dbReference type="PANTHER" id="PTHR43115">
    <property type="entry name" value="DEHYDROGENASE/REDUCTASE SDR FAMILY MEMBER 11"/>
    <property type="match status" value="1"/>
</dbReference>
<keyword evidence="5" id="KW-1185">Reference proteome</keyword>
<dbReference type="Gene3D" id="3.40.50.720">
    <property type="entry name" value="NAD(P)-binding Rossmann-like Domain"/>
    <property type="match status" value="1"/>
</dbReference>
<reference evidence="4 5" key="1">
    <citation type="submission" date="2023-03" db="EMBL/GenBank/DDBJ databases">
        <title>Draft genome sequence of Streptomyces sp. RB6PN23 isolated from peat swamp forest in Thailand.</title>
        <authorList>
            <person name="Klaysubun C."/>
            <person name="Duangmal K."/>
        </authorList>
    </citation>
    <scope>NUCLEOTIDE SEQUENCE [LARGE SCALE GENOMIC DNA]</scope>
    <source>
        <strain evidence="4 5">RB6PN23</strain>
    </source>
</reference>
<accession>A0ABT5ZE74</accession>
<organism evidence="4 5">
    <name type="scientific">Streptomyces silvisoli</name>
    <dbReference type="NCBI Taxonomy" id="3034235"/>
    <lineage>
        <taxon>Bacteria</taxon>
        <taxon>Bacillati</taxon>
        <taxon>Actinomycetota</taxon>
        <taxon>Actinomycetes</taxon>
        <taxon>Kitasatosporales</taxon>
        <taxon>Streptomycetaceae</taxon>
        <taxon>Streptomyces</taxon>
    </lineage>
</organism>
<comment type="similarity">
    <text evidence="1 3">Belongs to the short-chain dehydrogenases/reductases (SDR) family.</text>
</comment>
<dbReference type="InterPro" id="IPR036291">
    <property type="entry name" value="NAD(P)-bd_dom_sf"/>
</dbReference>
<dbReference type="PROSITE" id="PS00061">
    <property type="entry name" value="ADH_SHORT"/>
    <property type="match status" value="1"/>
</dbReference>
<proteinExistence type="inferred from homology"/>
<dbReference type="EMBL" id="JARJBC010000001">
    <property type="protein sequence ID" value="MDF3287859.1"/>
    <property type="molecule type" value="Genomic_DNA"/>
</dbReference>
<dbReference type="PANTHER" id="PTHR43115:SF4">
    <property type="entry name" value="DEHYDROGENASE_REDUCTASE SDR FAMILY MEMBER 11"/>
    <property type="match status" value="1"/>
</dbReference>
<evidence type="ECO:0000256" key="2">
    <source>
        <dbReference type="ARBA" id="ARBA00023002"/>
    </source>
</evidence>
<comment type="caution">
    <text evidence="4">The sequence shown here is derived from an EMBL/GenBank/DDBJ whole genome shotgun (WGS) entry which is preliminary data.</text>
</comment>
<keyword evidence="2" id="KW-0560">Oxidoreductase</keyword>
<dbReference type="Pfam" id="PF00106">
    <property type="entry name" value="adh_short"/>
    <property type="match status" value="1"/>
</dbReference>
<name>A0ABT5ZE74_9ACTN</name>
<evidence type="ECO:0000256" key="1">
    <source>
        <dbReference type="ARBA" id="ARBA00006484"/>
    </source>
</evidence>
<dbReference type="InterPro" id="IPR020904">
    <property type="entry name" value="Sc_DH/Rdtase_CS"/>
</dbReference>
<dbReference type="PRINTS" id="PR00080">
    <property type="entry name" value="SDRFAMILY"/>
</dbReference>
<dbReference type="InterPro" id="IPR002347">
    <property type="entry name" value="SDR_fam"/>
</dbReference>
<evidence type="ECO:0000313" key="5">
    <source>
        <dbReference type="Proteomes" id="UP001216579"/>
    </source>
</evidence>
<dbReference type="PRINTS" id="PR00081">
    <property type="entry name" value="GDHRDH"/>
</dbReference>